<sequence length="360" mass="38915">MTQAAERGHLANGIRAPGQTAMASGRVAVRRGRKADGFAVRRGRGHAARSLAALLAGTVPAVAEEAQSWRGYAPSWLPSLSHAVTDKPETVPGSHHAEGVDTEHIFGFTMGSDIGQPGEIEIELENVAGFGKRSGSYATLATLAQVKYTVNDRLRIAPGVALGAQRIDAVPGYDDRRHLSFNGAGFEVRYKLIDREVAPFGLTLHAQPGWSRVDEGSGMRIEHYGAEFAALFDRELIKDRLFAAFNIWYGTGATRQLSTGGWGHESELQLHGALSYAFVPRFVAGVGLRYLRAYDGGGLDRFAGDAVFVGPTFSYAITPTLGVSGTWQVQVSGQALDDTRALNLDHFERHQAMLRLNAHF</sequence>
<organism evidence="1">
    <name type="scientific">Rhodopseudomonas palustris (strain ATCC BAA-98 / CGA009)</name>
    <dbReference type="NCBI Taxonomy" id="258594"/>
    <lineage>
        <taxon>Bacteria</taxon>
        <taxon>Pseudomonadati</taxon>
        <taxon>Pseudomonadota</taxon>
        <taxon>Alphaproteobacteria</taxon>
        <taxon>Hyphomicrobiales</taxon>
        <taxon>Nitrobacteraceae</taxon>
        <taxon>Rhodopseudomonas</taxon>
    </lineage>
</organism>
<gene>
    <name evidence="1" type="ordered locus">RPA2131</name>
</gene>
<dbReference type="Pfam" id="PF13557">
    <property type="entry name" value="Phenol_MetA_deg"/>
    <property type="match status" value="1"/>
</dbReference>
<evidence type="ECO:0000313" key="1">
    <source>
        <dbReference type="EMBL" id="CAE27572.1"/>
    </source>
</evidence>
<dbReference type="eggNOG" id="COG3637">
    <property type="taxonomic scope" value="Bacteria"/>
</dbReference>
<dbReference type="EMBL" id="BX572599">
    <property type="protein sequence ID" value="CAE27572.1"/>
    <property type="molecule type" value="Genomic_DNA"/>
</dbReference>
<protein>
    <submittedName>
        <fullName evidence="1">Uncharacterized protein</fullName>
    </submittedName>
</protein>
<name>Q6N7X3_RHOPA</name>
<dbReference type="STRING" id="258594.RPA2131"/>
<dbReference type="PhylomeDB" id="Q6N7X3"/>
<dbReference type="InterPro" id="IPR025737">
    <property type="entry name" value="FApF"/>
</dbReference>
<dbReference type="AlphaFoldDB" id="Q6N7X3"/>
<reference evidence="1" key="1">
    <citation type="journal article" date="2004" name="Nat. Biotechnol.">
        <title>Complete genome sequence of the metabolically versatile photosynthetic bacterium Rhodopseudomonas palustris.</title>
        <authorList>
            <person name="Larimer F.W."/>
            <person name="Chain P."/>
            <person name="Hauser L."/>
            <person name="Lamerdin J."/>
            <person name="Malfatti S."/>
            <person name="Do L."/>
            <person name="Land M.L."/>
            <person name="Pelletier D.A."/>
            <person name="Beatty J.T."/>
            <person name="Lang A.S."/>
            <person name="Tabita F.R."/>
            <person name="Gibson J.L."/>
            <person name="Hanson T.E."/>
            <person name="Bobst C."/>
            <person name="Torres J.L."/>
            <person name="Peres C."/>
            <person name="Harrison F.H."/>
            <person name="Gibson J."/>
            <person name="Harwood C.S."/>
        </authorList>
    </citation>
    <scope>NUCLEOTIDE SEQUENCE [LARGE SCALE GENOMIC DNA]</scope>
    <source>
        <strain evidence="1">CGA009</strain>
    </source>
</reference>
<accession>Q6N7X3</accession>
<proteinExistence type="predicted"/>
<dbReference type="HOGENOM" id="CLU_062987_0_0_5"/>